<keyword evidence="2" id="KW-1133">Transmembrane helix</keyword>
<feature type="transmembrane region" description="Helical" evidence="2">
    <location>
        <begin position="16"/>
        <end position="37"/>
    </location>
</feature>
<dbReference type="Proteomes" id="UP000050640">
    <property type="component" value="Unplaced"/>
</dbReference>
<feature type="region of interest" description="Disordered" evidence="1">
    <location>
        <begin position="462"/>
        <end position="487"/>
    </location>
</feature>
<feature type="region of interest" description="Disordered" evidence="1">
    <location>
        <begin position="135"/>
        <end position="164"/>
    </location>
</feature>
<evidence type="ECO:0000313" key="4">
    <source>
        <dbReference type="WBParaSite" id="EEL_0000151701-mRNA-1"/>
    </source>
</evidence>
<organism evidence="3 4">
    <name type="scientific">Elaeophora elaphi</name>
    <dbReference type="NCBI Taxonomy" id="1147741"/>
    <lineage>
        <taxon>Eukaryota</taxon>
        <taxon>Metazoa</taxon>
        <taxon>Ecdysozoa</taxon>
        <taxon>Nematoda</taxon>
        <taxon>Chromadorea</taxon>
        <taxon>Rhabditida</taxon>
        <taxon>Spirurina</taxon>
        <taxon>Spiruromorpha</taxon>
        <taxon>Filarioidea</taxon>
        <taxon>Onchocercidae</taxon>
        <taxon>Elaeophora</taxon>
    </lineage>
</organism>
<dbReference type="WBParaSite" id="EEL_0000151701-mRNA-1">
    <property type="protein sequence ID" value="EEL_0000151701-mRNA-1"/>
    <property type="gene ID" value="EEL_0000151701"/>
</dbReference>
<protein>
    <submittedName>
        <fullName evidence="4">SH2 domain-containing protein</fullName>
    </submittedName>
</protein>
<sequence>DEKYFVVSTNSGNSSTWIIVLISLIAAAAFIVFLLFVRRHKWILSKVNGKREGNQFTNGSKTVYPISLKAGKFDGSTSQTTSSSSRSNTKKEETVVASNDRLTAQDLSSVIGLMAYGSLKNDINKNLTRKYDNRGSRKYAGHSANNFDVPSSSSSSSSSTTYTDHIKNTREISQIAVKNHANDMNSSFSKKNEISEFYPLLKAEENRSKIERITKLYNFRDSFTLQKGRKNDTVAEMDKLTDDNDESIPDVSLLNTMISTRSDTSSERTVTNMTRYSFDNDESIPDVSLLNTMISTRSDTSSERTVTNMTRNEITSSDDESLKSRTSKNLSLSRRLTYTWVRSGTMPSDDKRMKSCDNTQQISIRQPNSTSRILPECQVDFISRTFPVHYRSPLSPSTQTINSSSTENAEQNKCPSANSIHSSDFEIPPYLNTIPTSSYSSQQFTYGTPKIWARSHPIDNIRRRSPSEELSLETTNSTQTHTSSTRIHSDLTRSFKTHVSKGRIHSEWTRSPWTPSTYQLENKECSQQTSTGKLTSELLCQTEERGQISHHSGKCESILSTIPLTNQTSIIFEGYSRSSTDFESSLSHKFVENQQSIDFSTKFEQQSIESYPRSDLQFSHPELSEITSISSDFSGVSNCLNLGKDLKVSDVEELLTEQSSLVEGLKMKMNIVLMPKQHQPLDKDIGIEEHQSDRETNSFGSISPHNSTATTTYESTQDLSTIKS</sequence>
<evidence type="ECO:0000256" key="1">
    <source>
        <dbReference type="SAM" id="MobiDB-lite"/>
    </source>
</evidence>
<feature type="region of interest" description="Disordered" evidence="1">
    <location>
        <begin position="688"/>
        <end position="724"/>
    </location>
</feature>
<accession>A0A0R3RJ59</accession>
<feature type="region of interest" description="Disordered" evidence="1">
    <location>
        <begin position="393"/>
        <end position="417"/>
    </location>
</feature>
<keyword evidence="2" id="KW-0812">Transmembrane</keyword>
<feature type="compositionally biased region" description="Low complexity" evidence="1">
    <location>
        <begin position="76"/>
        <end position="87"/>
    </location>
</feature>
<dbReference type="AlphaFoldDB" id="A0A0R3RJ59"/>
<evidence type="ECO:0000256" key="2">
    <source>
        <dbReference type="SAM" id="Phobius"/>
    </source>
</evidence>
<name>A0A0R3RJ59_9BILA</name>
<feature type="region of interest" description="Disordered" evidence="1">
    <location>
        <begin position="74"/>
        <end position="96"/>
    </location>
</feature>
<proteinExistence type="predicted"/>
<feature type="compositionally biased region" description="Low complexity" evidence="1">
    <location>
        <begin position="472"/>
        <end position="485"/>
    </location>
</feature>
<keyword evidence="2" id="KW-0472">Membrane</keyword>
<feature type="compositionally biased region" description="Polar residues" evidence="1">
    <location>
        <begin position="697"/>
        <end position="724"/>
    </location>
</feature>
<reference evidence="4" key="1">
    <citation type="submission" date="2017-02" db="UniProtKB">
        <authorList>
            <consortium name="WormBaseParasite"/>
        </authorList>
    </citation>
    <scope>IDENTIFICATION</scope>
</reference>
<feature type="compositionally biased region" description="Polar residues" evidence="1">
    <location>
        <begin position="394"/>
        <end position="417"/>
    </location>
</feature>
<keyword evidence="3" id="KW-1185">Reference proteome</keyword>
<evidence type="ECO:0000313" key="3">
    <source>
        <dbReference type="Proteomes" id="UP000050640"/>
    </source>
</evidence>